<name>A0A8S4F6J3_PLUXY</name>
<proteinExistence type="predicted"/>
<organism evidence="1 2">
    <name type="scientific">Plutella xylostella</name>
    <name type="common">Diamondback moth</name>
    <name type="synonym">Plutella maculipennis</name>
    <dbReference type="NCBI Taxonomy" id="51655"/>
    <lineage>
        <taxon>Eukaryota</taxon>
        <taxon>Metazoa</taxon>
        <taxon>Ecdysozoa</taxon>
        <taxon>Arthropoda</taxon>
        <taxon>Hexapoda</taxon>
        <taxon>Insecta</taxon>
        <taxon>Pterygota</taxon>
        <taxon>Neoptera</taxon>
        <taxon>Endopterygota</taxon>
        <taxon>Lepidoptera</taxon>
        <taxon>Glossata</taxon>
        <taxon>Ditrysia</taxon>
        <taxon>Yponomeutoidea</taxon>
        <taxon>Plutellidae</taxon>
        <taxon>Plutella</taxon>
    </lineage>
</organism>
<dbReference type="AlphaFoldDB" id="A0A8S4F6J3"/>
<accession>A0A8S4F6J3</accession>
<gene>
    <name evidence="1" type="ORF">PLXY2_LOCUS7867</name>
</gene>
<dbReference type="EMBL" id="CAJHNJ030000028">
    <property type="protein sequence ID" value="CAG9123313.1"/>
    <property type="molecule type" value="Genomic_DNA"/>
</dbReference>
<reference evidence="1" key="1">
    <citation type="submission" date="2020-11" db="EMBL/GenBank/DDBJ databases">
        <authorList>
            <person name="Whiteford S."/>
        </authorList>
    </citation>
    <scope>NUCLEOTIDE SEQUENCE</scope>
</reference>
<comment type="caution">
    <text evidence="1">The sequence shown here is derived from an EMBL/GenBank/DDBJ whole genome shotgun (WGS) entry which is preliminary data.</text>
</comment>
<evidence type="ECO:0000313" key="1">
    <source>
        <dbReference type="EMBL" id="CAG9123313.1"/>
    </source>
</evidence>
<evidence type="ECO:0000313" key="2">
    <source>
        <dbReference type="Proteomes" id="UP000653454"/>
    </source>
</evidence>
<dbReference type="Proteomes" id="UP000653454">
    <property type="component" value="Unassembled WGS sequence"/>
</dbReference>
<keyword evidence="2" id="KW-1185">Reference proteome</keyword>
<protein>
    <submittedName>
        <fullName evidence="1">(diamondback moth) hypothetical protein</fullName>
    </submittedName>
</protein>
<sequence length="70" mass="7223">MKYVVFFFLVCVAVAAAAPQWVAGWPGYLGHGLVAPLGARTLVAGPTVVNGYPGVVGGRLIAPGYVGHVW</sequence>